<protein>
    <recommendedName>
        <fullName evidence="1">EF-hand domain-containing protein</fullName>
    </recommendedName>
</protein>
<dbReference type="GO" id="GO:0005509">
    <property type="term" value="F:calcium ion binding"/>
    <property type="evidence" value="ECO:0007669"/>
    <property type="project" value="InterPro"/>
</dbReference>
<feature type="domain" description="EF-hand" evidence="1">
    <location>
        <begin position="64"/>
        <end position="92"/>
    </location>
</feature>
<accession>A0AAD8RW79</accession>
<gene>
    <name evidence="2" type="ORF">QYE76_006740</name>
</gene>
<organism evidence="2 3">
    <name type="scientific">Lolium multiflorum</name>
    <name type="common">Italian ryegrass</name>
    <name type="synonym">Lolium perenne subsp. multiflorum</name>
    <dbReference type="NCBI Taxonomy" id="4521"/>
    <lineage>
        <taxon>Eukaryota</taxon>
        <taxon>Viridiplantae</taxon>
        <taxon>Streptophyta</taxon>
        <taxon>Embryophyta</taxon>
        <taxon>Tracheophyta</taxon>
        <taxon>Spermatophyta</taxon>
        <taxon>Magnoliopsida</taxon>
        <taxon>Liliopsida</taxon>
        <taxon>Poales</taxon>
        <taxon>Poaceae</taxon>
        <taxon>BOP clade</taxon>
        <taxon>Pooideae</taxon>
        <taxon>Poodae</taxon>
        <taxon>Poeae</taxon>
        <taxon>Poeae Chloroplast Group 2 (Poeae type)</taxon>
        <taxon>Loliodinae</taxon>
        <taxon>Loliinae</taxon>
        <taxon>Lolium</taxon>
    </lineage>
</organism>
<evidence type="ECO:0000313" key="3">
    <source>
        <dbReference type="Proteomes" id="UP001231189"/>
    </source>
</evidence>
<name>A0AAD8RW79_LOLMU</name>
<evidence type="ECO:0000313" key="2">
    <source>
        <dbReference type="EMBL" id="KAK1632425.1"/>
    </source>
</evidence>
<dbReference type="AlphaFoldDB" id="A0AAD8RW79"/>
<proteinExistence type="predicted"/>
<dbReference type="EMBL" id="JAUUTY010000005">
    <property type="protein sequence ID" value="KAK1632425.1"/>
    <property type="molecule type" value="Genomic_DNA"/>
</dbReference>
<sequence>MDKMVLALNSLGLIVGHTSLTTTMGVYVHEGMVGLWFEDSAFLHHALDDALDDVLKKLGLSQGSNHATVCKMICNVDRDGDGVEFGEFKCMM</sequence>
<dbReference type="PROSITE" id="PS50222">
    <property type="entry name" value="EF_HAND_2"/>
    <property type="match status" value="1"/>
</dbReference>
<dbReference type="Proteomes" id="UP001231189">
    <property type="component" value="Unassembled WGS sequence"/>
</dbReference>
<reference evidence="2" key="1">
    <citation type="submission" date="2023-07" db="EMBL/GenBank/DDBJ databases">
        <title>A chromosome-level genome assembly of Lolium multiflorum.</title>
        <authorList>
            <person name="Chen Y."/>
            <person name="Copetti D."/>
            <person name="Kolliker R."/>
            <person name="Studer B."/>
        </authorList>
    </citation>
    <scope>NUCLEOTIDE SEQUENCE</scope>
    <source>
        <strain evidence="2">02402/16</strain>
        <tissue evidence="2">Leaf</tissue>
    </source>
</reference>
<keyword evidence="3" id="KW-1185">Reference proteome</keyword>
<comment type="caution">
    <text evidence="2">The sequence shown here is derived from an EMBL/GenBank/DDBJ whole genome shotgun (WGS) entry which is preliminary data.</text>
</comment>
<dbReference type="InterPro" id="IPR002048">
    <property type="entry name" value="EF_hand_dom"/>
</dbReference>
<evidence type="ECO:0000259" key="1">
    <source>
        <dbReference type="PROSITE" id="PS50222"/>
    </source>
</evidence>